<proteinExistence type="predicted"/>
<dbReference type="Proteomes" id="UP000035955">
    <property type="component" value="Unassembled WGS sequence"/>
</dbReference>
<protein>
    <submittedName>
        <fullName evidence="1">Uncharacterized protein</fullName>
    </submittedName>
</protein>
<organism evidence="1 2">
    <name type="scientific">Methylobacterium variabile</name>
    <dbReference type="NCBI Taxonomy" id="298794"/>
    <lineage>
        <taxon>Bacteria</taxon>
        <taxon>Pseudomonadati</taxon>
        <taxon>Pseudomonadota</taxon>
        <taxon>Alphaproteobacteria</taxon>
        <taxon>Hyphomicrobiales</taxon>
        <taxon>Methylobacteriaceae</taxon>
        <taxon>Methylobacterium</taxon>
    </lineage>
</organism>
<gene>
    <name evidence="1" type="ORF">VQ02_11540</name>
</gene>
<reference evidence="1 2" key="1">
    <citation type="submission" date="2015-03" db="EMBL/GenBank/DDBJ databases">
        <title>Genome sequencing of Methylobacterium variabile DSM 16961.</title>
        <authorList>
            <person name="Chaudhry V."/>
            <person name="Patil P.B."/>
        </authorList>
    </citation>
    <scope>NUCLEOTIDE SEQUENCE [LARGE SCALE GENOMIC DNA]</scope>
    <source>
        <strain evidence="1 2">DSM 16961</strain>
    </source>
</reference>
<evidence type="ECO:0000313" key="2">
    <source>
        <dbReference type="Proteomes" id="UP000035955"/>
    </source>
</evidence>
<dbReference type="AlphaFoldDB" id="A0A0J6SYP3"/>
<name>A0A0J6SYP3_9HYPH</name>
<sequence>MPGDAIAERFRHHRRLEIVRLSVRVLKAAAQVDQLALHPTIEVVRCITDDREHDALAGRLQEGRRVVPLAP</sequence>
<comment type="caution">
    <text evidence="1">The sequence shown here is derived from an EMBL/GenBank/DDBJ whole genome shotgun (WGS) entry which is preliminary data.</text>
</comment>
<evidence type="ECO:0000313" key="1">
    <source>
        <dbReference type="EMBL" id="KMO38722.1"/>
    </source>
</evidence>
<keyword evidence="2" id="KW-1185">Reference proteome</keyword>
<dbReference type="EMBL" id="LABY01000070">
    <property type="protein sequence ID" value="KMO38722.1"/>
    <property type="molecule type" value="Genomic_DNA"/>
</dbReference>
<dbReference type="PATRIC" id="fig|298794.3.peg.6988"/>
<accession>A0A0J6SYP3</accession>